<name>A0A5C5RPX5_9ACTN</name>
<evidence type="ECO:0000313" key="3">
    <source>
        <dbReference type="Proteomes" id="UP000319375"/>
    </source>
</evidence>
<keyword evidence="1" id="KW-1133">Transmembrane helix</keyword>
<dbReference type="AlphaFoldDB" id="A0A5C5RPX5"/>
<gene>
    <name evidence="2" type="ORF">FK530_23445</name>
</gene>
<reference evidence="2 3" key="1">
    <citation type="submission" date="2019-06" db="EMBL/GenBank/DDBJ databases">
        <title>Tsukamurella conjunctivitidis sp. nov., Tsukamurella assacharolytica sp. nov. and Tsukamurella sputae sp. nov. isolated from patients with conjunctivitis, bacteraemia (lymphoma) and respiratory infection (sputum) in Hong Kong.</title>
        <authorList>
            <person name="Teng J.L.L."/>
            <person name="Lee H.H."/>
            <person name="Fong J.Y.H."/>
            <person name="Fok K.M.N."/>
            <person name="Lau S.K.P."/>
            <person name="Woo P.C.Y."/>
        </authorList>
    </citation>
    <scope>NUCLEOTIDE SEQUENCE [LARGE SCALE GENOMIC DNA]</scope>
    <source>
        <strain evidence="2 3">HKU72</strain>
    </source>
</reference>
<proteinExistence type="predicted"/>
<organism evidence="2 3">
    <name type="scientific">Tsukamurella conjunctivitidis</name>
    <dbReference type="NCBI Taxonomy" id="2592068"/>
    <lineage>
        <taxon>Bacteria</taxon>
        <taxon>Bacillati</taxon>
        <taxon>Actinomycetota</taxon>
        <taxon>Actinomycetes</taxon>
        <taxon>Mycobacteriales</taxon>
        <taxon>Tsukamurellaceae</taxon>
        <taxon>Tsukamurella</taxon>
    </lineage>
</organism>
<feature type="transmembrane region" description="Helical" evidence="1">
    <location>
        <begin position="48"/>
        <end position="69"/>
    </location>
</feature>
<dbReference type="RefSeq" id="WP_114514351.1">
    <property type="nucleotide sequence ID" value="NZ_VIGX01000029.1"/>
</dbReference>
<evidence type="ECO:0000313" key="2">
    <source>
        <dbReference type="EMBL" id="TWS24638.1"/>
    </source>
</evidence>
<feature type="transmembrane region" description="Helical" evidence="1">
    <location>
        <begin position="98"/>
        <end position="123"/>
    </location>
</feature>
<accession>A0A5C5RPX5</accession>
<evidence type="ECO:0000256" key="1">
    <source>
        <dbReference type="SAM" id="Phobius"/>
    </source>
</evidence>
<dbReference type="Proteomes" id="UP000319375">
    <property type="component" value="Unassembled WGS sequence"/>
</dbReference>
<sequence>MAGAGAVGRGRLILDRLRERAQARRQALESMSARERDAYLHQVRAENIAVLIAFSIGLIACGLLLGLVVRCGEIISPLLRPAATTSAGGDVAATDVGWAFTALVCGSMVTAILVGVALGRISYNIIHNIQSRKGIHDRKTPLT</sequence>
<comment type="caution">
    <text evidence="2">The sequence shown here is derived from an EMBL/GenBank/DDBJ whole genome shotgun (WGS) entry which is preliminary data.</text>
</comment>
<dbReference type="EMBL" id="VIGX01000029">
    <property type="protein sequence ID" value="TWS24638.1"/>
    <property type="molecule type" value="Genomic_DNA"/>
</dbReference>
<keyword evidence="1" id="KW-0812">Transmembrane</keyword>
<keyword evidence="1" id="KW-0472">Membrane</keyword>
<keyword evidence="3" id="KW-1185">Reference proteome</keyword>
<protein>
    <submittedName>
        <fullName evidence="2">Uncharacterized protein</fullName>
    </submittedName>
</protein>